<evidence type="ECO:0000313" key="7">
    <source>
        <dbReference type="EMBL" id="MDT0419193.1"/>
    </source>
</evidence>
<dbReference type="InterPro" id="IPR001647">
    <property type="entry name" value="HTH_TetR"/>
</dbReference>
<feature type="region of interest" description="Disordered" evidence="5">
    <location>
        <begin position="1"/>
        <end position="43"/>
    </location>
</feature>
<comment type="caution">
    <text evidence="7">The sequence shown here is derived from an EMBL/GenBank/DDBJ whole genome shotgun (WGS) entry which is preliminary data.</text>
</comment>
<gene>
    <name evidence="7" type="ORF">RM574_27305</name>
</gene>
<sequence>MDGDETTDPAPPGGRAAASARRAAAPRTDAPRSRRDRPAKPALSRSGIVAAAIRVMAAEGLDKVTMRRLAKELDTGPASLYVYVAGTTELHAAILDELLGEVEVPEPADVPLEEDGAGWEPRLIGLLNSYTLLLFRYPGLARSALVARPSGPHYLDLVERMLALLAEGGVAADRAAWGVDLLLQHATATAAEQTDREASPVAEEEWQAVRHAVHGVDPARHPHIRAASSRLLSGTPEARFTWSFRALLHGIRHTPVPPDGPSQD</sequence>
<evidence type="ECO:0000313" key="8">
    <source>
        <dbReference type="Proteomes" id="UP001183607"/>
    </source>
</evidence>
<feature type="domain" description="HTH tetR-type" evidence="6">
    <location>
        <begin position="42"/>
        <end position="102"/>
    </location>
</feature>
<dbReference type="AlphaFoldDB" id="A0ABD5ECU7"/>
<proteinExistence type="predicted"/>
<dbReference type="Gene3D" id="1.10.357.10">
    <property type="entry name" value="Tetracycline Repressor, domain 2"/>
    <property type="match status" value="1"/>
</dbReference>
<name>A0ABD5ECU7_9ACTN</name>
<evidence type="ECO:0000259" key="6">
    <source>
        <dbReference type="PROSITE" id="PS50977"/>
    </source>
</evidence>
<evidence type="ECO:0000256" key="4">
    <source>
        <dbReference type="PROSITE-ProRule" id="PRU00335"/>
    </source>
</evidence>
<evidence type="ECO:0000256" key="1">
    <source>
        <dbReference type="ARBA" id="ARBA00023015"/>
    </source>
</evidence>
<dbReference type="SUPFAM" id="SSF48498">
    <property type="entry name" value="Tetracyclin repressor-like, C-terminal domain"/>
    <property type="match status" value="1"/>
</dbReference>
<dbReference type="InterPro" id="IPR009057">
    <property type="entry name" value="Homeodomain-like_sf"/>
</dbReference>
<dbReference type="GO" id="GO:0003677">
    <property type="term" value="F:DNA binding"/>
    <property type="evidence" value="ECO:0007669"/>
    <property type="project" value="UniProtKB-UniRule"/>
</dbReference>
<evidence type="ECO:0000256" key="3">
    <source>
        <dbReference type="ARBA" id="ARBA00023163"/>
    </source>
</evidence>
<keyword evidence="2 4" id="KW-0238">DNA-binding</keyword>
<accession>A0ABD5ECU7</accession>
<dbReference type="GO" id="GO:0006355">
    <property type="term" value="P:regulation of DNA-templated transcription"/>
    <property type="evidence" value="ECO:0007669"/>
    <property type="project" value="UniProtKB-ARBA"/>
</dbReference>
<evidence type="ECO:0000256" key="5">
    <source>
        <dbReference type="SAM" id="MobiDB-lite"/>
    </source>
</evidence>
<dbReference type="EMBL" id="JAVRER010000066">
    <property type="protein sequence ID" value="MDT0419193.1"/>
    <property type="molecule type" value="Genomic_DNA"/>
</dbReference>
<protein>
    <submittedName>
        <fullName evidence="7">TetR/AcrR family transcriptional regulator</fullName>
    </submittedName>
</protein>
<dbReference type="PROSITE" id="PS50977">
    <property type="entry name" value="HTH_TETR_2"/>
    <property type="match status" value="1"/>
</dbReference>
<dbReference type="InterPro" id="IPR050109">
    <property type="entry name" value="HTH-type_TetR-like_transc_reg"/>
</dbReference>
<evidence type="ECO:0000256" key="2">
    <source>
        <dbReference type="ARBA" id="ARBA00023125"/>
    </source>
</evidence>
<feature type="compositionally biased region" description="Basic and acidic residues" evidence="5">
    <location>
        <begin position="29"/>
        <end position="39"/>
    </location>
</feature>
<dbReference type="RefSeq" id="WP_007825556.1">
    <property type="nucleotide sequence ID" value="NZ_JAVRER010000066.1"/>
</dbReference>
<organism evidence="7 8">
    <name type="scientific">Streptomyces evansiae</name>
    <dbReference type="NCBI Taxonomy" id="3075535"/>
    <lineage>
        <taxon>Bacteria</taxon>
        <taxon>Bacillati</taxon>
        <taxon>Actinomycetota</taxon>
        <taxon>Actinomycetes</taxon>
        <taxon>Kitasatosporales</taxon>
        <taxon>Streptomycetaceae</taxon>
        <taxon>Streptomyces</taxon>
    </lineage>
</organism>
<dbReference type="InterPro" id="IPR004111">
    <property type="entry name" value="Repressor_TetR_C"/>
</dbReference>
<keyword evidence="1" id="KW-0805">Transcription regulation</keyword>
<reference evidence="8" key="1">
    <citation type="submission" date="2023-07" db="EMBL/GenBank/DDBJ databases">
        <title>30 novel species of actinomycetes from the DSMZ collection.</title>
        <authorList>
            <person name="Nouioui I."/>
        </authorList>
    </citation>
    <scope>NUCLEOTIDE SEQUENCE [LARGE SCALE GENOMIC DNA]</scope>
    <source>
        <strain evidence="8">DSM 41982</strain>
    </source>
</reference>
<dbReference type="Pfam" id="PF00440">
    <property type="entry name" value="TetR_N"/>
    <property type="match status" value="1"/>
</dbReference>
<dbReference type="SUPFAM" id="SSF46689">
    <property type="entry name" value="Homeodomain-like"/>
    <property type="match status" value="1"/>
</dbReference>
<keyword evidence="3" id="KW-0804">Transcription</keyword>
<feature type="compositionally biased region" description="Low complexity" evidence="5">
    <location>
        <begin position="13"/>
        <end position="28"/>
    </location>
</feature>
<dbReference type="PANTHER" id="PTHR30055">
    <property type="entry name" value="HTH-TYPE TRANSCRIPTIONAL REGULATOR RUTR"/>
    <property type="match status" value="1"/>
</dbReference>
<dbReference type="PANTHER" id="PTHR30055:SF151">
    <property type="entry name" value="TRANSCRIPTIONAL REGULATORY PROTEIN"/>
    <property type="match status" value="1"/>
</dbReference>
<dbReference type="Proteomes" id="UP001183607">
    <property type="component" value="Unassembled WGS sequence"/>
</dbReference>
<dbReference type="InterPro" id="IPR036271">
    <property type="entry name" value="Tet_transcr_reg_TetR-rel_C_sf"/>
</dbReference>
<feature type="DNA-binding region" description="H-T-H motif" evidence="4">
    <location>
        <begin position="65"/>
        <end position="84"/>
    </location>
</feature>
<dbReference type="Pfam" id="PF02909">
    <property type="entry name" value="TetR_C_1"/>
    <property type="match status" value="1"/>
</dbReference>